<dbReference type="Proteomes" id="UP000838748">
    <property type="component" value="Unassembled WGS sequence"/>
</dbReference>
<dbReference type="PROSITE" id="PS00622">
    <property type="entry name" value="HTH_LUXR_1"/>
    <property type="match status" value="1"/>
</dbReference>
<keyword evidence="2" id="KW-0597">Phosphoprotein</keyword>
<dbReference type="SMART" id="SM00448">
    <property type="entry name" value="REC"/>
    <property type="match status" value="1"/>
</dbReference>
<sequence length="216" mass="24103">MTTENIKSSVLLIDDHPTLCSGLQFLINSTETMQVVGIANDGSTGIELAKQYEPDLILLDLNMPVMNGLETLEELRNQHISSRVVIFTVSDYKGDLTTLIKAGADGYLLKDMEPEELLANIEKACNGNMVLSPELAPLLLEGMRPKSNNRSIENLTRRELETVRLLSKGLTNKMIAKELDISEGTVKVHVKSLLKKLNLRSRVEVAIWVKEEKVFK</sequence>
<dbReference type="PANTHER" id="PTHR43214">
    <property type="entry name" value="TWO-COMPONENT RESPONSE REGULATOR"/>
    <property type="match status" value="1"/>
</dbReference>
<accession>A0ABM9A166</accession>
<dbReference type="CDD" id="cd06170">
    <property type="entry name" value="LuxR_C_like"/>
    <property type="match status" value="1"/>
</dbReference>
<dbReference type="InterPro" id="IPR001789">
    <property type="entry name" value="Sig_transdc_resp-reg_receiver"/>
</dbReference>
<dbReference type="SUPFAM" id="SSF52172">
    <property type="entry name" value="CheY-like"/>
    <property type="match status" value="1"/>
</dbReference>
<dbReference type="SMART" id="SM00421">
    <property type="entry name" value="HTH_LUXR"/>
    <property type="match status" value="1"/>
</dbReference>
<evidence type="ECO:0000259" key="3">
    <source>
        <dbReference type="PROSITE" id="PS50043"/>
    </source>
</evidence>
<dbReference type="EMBL" id="CAKLDM010000001">
    <property type="protein sequence ID" value="CAH0537213.1"/>
    <property type="molecule type" value="Genomic_DNA"/>
</dbReference>
<evidence type="ECO:0000256" key="2">
    <source>
        <dbReference type="PROSITE-ProRule" id="PRU00169"/>
    </source>
</evidence>
<evidence type="ECO:0000259" key="4">
    <source>
        <dbReference type="PROSITE" id="PS50110"/>
    </source>
</evidence>
<dbReference type="PROSITE" id="PS50110">
    <property type="entry name" value="RESPONSE_REGULATORY"/>
    <property type="match status" value="1"/>
</dbReference>
<feature type="modified residue" description="4-aspartylphosphate" evidence="2">
    <location>
        <position position="60"/>
    </location>
</feature>
<dbReference type="InterPro" id="IPR039420">
    <property type="entry name" value="WalR-like"/>
</dbReference>
<dbReference type="PANTHER" id="PTHR43214:SF38">
    <property type="entry name" value="NITRATE_NITRITE RESPONSE REGULATOR PROTEIN NARL"/>
    <property type="match status" value="1"/>
</dbReference>
<dbReference type="RefSeq" id="WP_237360367.1">
    <property type="nucleotide sequence ID" value="NZ_CAKLDM010000001.1"/>
</dbReference>
<evidence type="ECO:0000313" key="6">
    <source>
        <dbReference type="Proteomes" id="UP000838748"/>
    </source>
</evidence>
<gene>
    <name evidence="5" type="primary">narL_2</name>
    <name evidence="5" type="ORF">VMF7928_00996</name>
</gene>
<dbReference type="InterPro" id="IPR011006">
    <property type="entry name" value="CheY-like_superfamily"/>
</dbReference>
<organism evidence="5 6">
    <name type="scientific">Vibrio marisflavi CECT 7928</name>
    <dbReference type="NCBI Taxonomy" id="634439"/>
    <lineage>
        <taxon>Bacteria</taxon>
        <taxon>Pseudomonadati</taxon>
        <taxon>Pseudomonadota</taxon>
        <taxon>Gammaproteobacteria</taxon>
        <taxon>Vibrionales</taxon>
        <taxon>Vibrionaceae</taxon>
        <taxon>Vibrio</taxon>
    </lineage>
</organism>
<evidence type="ECO:0000313" key="5">
    <source>
        <dbReference type="EMBL" id="CAH0537213.1"/>
    </source>
</evidence>
<reference evidence="5" key="1">
    <citation type="submission" date="2021-11" db="EMBL/GenBank/DDBJ databases">
        <authorList>
            <person name="Rodrigo-Torres L."/>
            <person name="Arahal R. D."/>
            <person name="Lucena T."/>
        </authorList>
    </citation>
    <scope>NUCLEOTIDE SEQUENCE</scope>
    <source>
        <strain evidence="5">CECT 7928</strain>
    </source>
</reference>
<dbReference type="Gene3D" id="3.40.50.2300">
    <property type="match status" value="1"/>
</dbReference>
<proteinExistence type="predicted"/>
<dbReference type="Pfam" id="PF00196">
    <property type="entry name" value="GerE"/>
    <property type="match status" value="1"/>
</dbReference>
<name>A0ABM9A166_9VIBR</name>
<dbReference type="NCBIfam" id="NF007935">
    <property type="entry name" value="PRK10651.1"/>
    <property type="match status" value="1"/>
</dbReference>
<keyword evidence="1" id="KW-0238">DNA-binding</keyword>
<comment type="caution">
    <text evidence="5">The sequence shown here is derived from an EMBL/GenBank/DDBJ whole genome shotgun (WGS) entry which is preliminary data.</text>
</comment>
<dbReference type="InterPro" id="IPR000792">
    <property type="entry name" value="Tscrpt_reg_LuxR_C"/>
</dbReference>
<dbReference type="PRINTS" id="PR00038">
    <property type="entry name" value="HTHLUXR"/>
</dbReference>
<feature type="domain" description="HTH luxR-type" evidence="3">
    <location>
        <begin position="148"/>
        <end position="213"/>
    </location>
</feature>
<dbReference type="SUPFAM" id="SSF46894">
    <property type="entry name" value="C-terminal effector domain of the bipartite response regulators"/>
    <property type="match status" value="1"/>
</dbReference>
<dbReference type="PROSITE" id="PS50043">
    <property type="entry name" value="HTH_LUXR_2"/>
    <property type="match status" value="1"/>
</dbReference>
<dbReference type="InterPro" id="IPR016032">
    <property type="entry name" value="Sig_transdc_resp-reg_C-effctor"/>
</dbReference>
<dbReference type="Pfam" id="PF00072">
    <property type="entry name" value="Response_reg"/>
    <property type="match status" value="1"/>
</dbReference>
<protein>
    <submittedName>
        <fullName evidence="5">Nitrate/nitrite response regulator protein NarL</fullName>
    </submittedName>
</protein>
<evidence type="ECO:0000256" key="1">
    <source>
        <dbReference type="ARBA" id="ARBA00023125"/>
    </source>
</evidence>
<feature type="domain" description="Response regulatory" evidence="4">
    <location>
        <begin position="9"/>
        <end position="125"/>
    </location>
</feature>
<keyword evidence="6" id="KW-1185">Reference proteome</keyword>